<evidence type="ECO:0000256" key="2">
    <source>
        <dbReference type="ARBA" id="ARBA00048655"/>
    </source>
</evidence>
<organism evidence="3 4">
    <name type="scientific">Apiospora arundinis</name>
    <dbReference type="NCBI Taxonomy" id="335852"/>
    <lineage>
        <taxon>Eukaryota</taxon>
        <taxon>Fungi</taxon>
        <taxon>Dikarya</taxon>
        <taxon>Ascomycota</taxon>
        <taxon>Pezizomycotina</taxon>
        <taxon>Sordariomycetes</taxon>
        <taxon>Xylariomycetidae</taxon>
        <taxon>Amphisphaeriales</taxon>
        <taxon>Apiosporaceae</taxon>
        <taxon>Apiospora</taxon>
    </lineage>
</organism>
<keyword evidence="3" id="KW-0808">Transferase</keyword>
<dbReference type="Pfam" id="PF03881">
    <property type="entry name" value="Fructosamin_kin"/>
    <property type="match status" value="1"/>
</dbReference>
<sequence length="364" mass="40862">MPVNLSGEIEGDFLLHDEVVSALPTGTKVISAESWGLSAWTKTAKVTTKLPDGQERRYFLKCATGKLASIHMWGEHYSAGIIASHVPDFGPKPVGKGEYYDEMGKHVYFYIMEYHDMDQQSPPDPAELAGQIAELHSSVVSPNGLFGYPLVTGRGTLDRTEHWDRSWAVQFTHLLKDLIELDNTQNGPWPEYDDACKQLIDHVIPRLLGALQSDGRSIDPVMCHGDLWEGNVATDIATGKIIIFDPDECMYAHNEIEFGTWRCSWATHFNSPMYMMAYQRLIEPSEPVEEWDDRNRLYSIKCAICDSAGHVGSNSRNIAYNDMLYLCEKYAPSESLGKYDPEKDISITGPREVYDVMAGVNPSL</sequence>
<comment type="caution">
    <text evidence="3">The sequence shown here is derived from an EMBL/GenBank/DDBJ whole genome shotgun (WGS) entry which is preliminary data.</text>
</comment>
<dbReference type="InterPro" id="IPR011009">
    <property type="entry name" value="Kinase-like_dom_sf"/>
</dbReference>
<accession>A0ABR2J6Q9</accession>
<name>A0ABR2J6Q9_9PEZI</name>
<evidence type="ECO:0000313" key="4">
    <source>
        <dbReference type="Proteomes" id="UP001390339"/>
    </source>
</evidence>
<dbReference type="EC" id="2.7.1.172" evidence="1"/>
<evidence type="ECO:0000313" key="3">
    <source>
        <dbReference type="EMBL" id="KAK8873477.1"/>
    </source>
</evidence>
<dbReference type="PANTHER" id="PTHR12149">
    <property type="entry name" value="FRUCTOSAMINE 3 KINASE-RELATED PROTEIN"/>
    <property type="match status" value="1"/>
</dbReference>
<dbReference type="EMBL" id="JAPCWZ010000003">
    <property type="protein sequence ID" value="KAK8873477.1"/>
    <property type="molecule type" value="Genomic_DNA"/>
</dbReference>
<protein>
    <recommendedName>
        <fullName evidence="1">protein-ribulosamine 3-kinase</fullName>
        <ecNumber evidence="1">2.7.1.172</ecNumber>
    </recommendedName>
</protein>
<keyword evidence="4" id="KW-1185">Reference proteome</keyword>
<dbReference type="Gene3D" id="3.90.1200.10">
    <property type="match status" value="1"/>
</dbReference>
<dbReference type="Proteomes" id="UP001390339">
    <property type="component" value="Unassembled WGS sequence"/>
</dbReference>
<reference evidence="3 4" key="1">
    <citation type="journal article" date="2024" name="IMA Fungus">
        <title>Apiospora arundinis, a panoply of carbohydrate-active enzymes and secondary metabolites.</title>
        <authorList>
            <person name="Sorensen T."/>
            <person name="Petersen C."/>
            <person name="Muurmann A.T."/>
            <person name="Christiansen J.V."/>
            <person name="Brundto M.L."/>
            <person name="Overgaard C.K."/>
            <person name="Boysen A.T."/>
            <person name="Wollenberg R.D."/>
            <person name="Larsen T.O."/>
            <person name="Sorensen J.L."/>
            <person name="Nielsen K.L."/>
            <person name="Sondergaard T.E."/>
        </authorList>
    </citation>
    <scope>NUCLEOTIDE SEQUENCE [LARGE SCALE GENOMIC DNA]</scope>
    <source>
        <strain evidence="3 4">AAU 773</strain>
    </source>
</reference>
<keyword evidence="3" id="KW-0418">Kinase</keyword>
<dbReference type="PANTHER" id="PTHR12149:SF8">
    <property type="entry name" value="PROTEIN-RIBULOSAMINE 3-KINASE"/>
    <property type="match status" value="1"/>
</dbReference>
<evidence type="ECO:0000256" key="1">
    <source>
        <dbReference type="ARBA" id="ARBA00011961"/>
    </source>
</evidence>
<gene>
    <name evidence="3" type="ORF">PGQ11_003991</name>
</gene>
<dbReference type="InterPro" id="IPR016477">
    <property type="entry name" value="Fructo-/Ketosamine-3-kinase"/>
</dbReference>
<dbReference type="SUPFAM" id="SSF56112">
    <property type="entry name" value="Protein kinase-like (PK-like)"/>
    <property type="match status" value="1"/>
</dbReference>
<comment type="catalytic activity">
    <reaction evidence="2">
        <text>N(6)-D-ribulosyl-L-lysyl-[protein] + ATP = N(6)-(3-O-phospho-D-ribulosyl)-L-lysyl-[protein] + ADP + H(+)</text>
        <dbReference type="Rhea" id="RHEA:48432"/>
        <dbReference type="Rhea" id="RHEA-COMP:12103"/>
        <dbReference type="Rhea" id="RHEA-COMP:12104"/>
        <dbReference type="ChEBI" id="CHEBI:15378"/>
        <dbReference type="ChEBI" id="CHEBI:30616"/>
        <dbReference type="ChEBI" id="CHEBI:90418"/>
        <dbReference type="ChEBI" id="CHEBI:90420"/>
        <dbReference type="ChEBI" id="CHEBI:456216"/>
        <dbReference type="EC" id="2.7.1.172"/>
    </reaction>
    <physiologicalReaction direction="left-to-right" evidence="2">
        <dbReference type="Rhea" id="RHEA:48433"/>
    </physiologicalReaction>
</comment>
<dbReference type="GO" id="GO:0016301">
    <property type="term" value="F:kinase activity"/>
    <property type="evidence" value="ECO:0007669"/>
    <property type="project" value="UniProtKB-KW"/>
</dbReference>
<proteinExistence type="predicted"/>